<dbReference type="EMBL" id="SPSB01000001">
    <property type="protein sequence ID" value="TFV97438.1"/>
    <property type="molecule type" value="Genomic_DNA"/>
</dbReference>
<dbReference type="GO" id="GO:0005829">
    <property type="term" value="C:cytosol"/>
    <property type="evidence" value="ECO:0007669"/>
    <property type="project" value="TreeGrafter"/>
</dbReference>
<keyword evidence="4 12" id="KW-0436">Ligase</keyword>
<dbReference type="InterPro" id="IPR012340">
    <property type="entry name" value="NA-bd_OB-fold"/>
</dbReference>
<dbReference type="NCBIfam" id="NF001756">
    <property type="entry name" value="PRK00484.1"/>
    <property type="match status" value="1"/>
</dbReference>
<dbReference type="GO" id="GO:0005524">
    <property type="term" value="F:ATP binding"/>
    <property type="evidence" value="ECO:0007669"/>
    <property type="project" value="UniProtKB-UniRule"/>
</dbReference>
<keyword evidence="3 12" id="KW-0963">Cytoplasm</keyword>
<evidence type="ECO:0000256" key="1">
    <source>
        <dbReference type="ARBA" id="ARBA00004496"/>
    </source>
</evidence>
<comment type="catalytic activity">
    <reaction evidence="11 12 13">
        <text>tRNA(Lys) + L-lysine + ATP = L-lysyl-tRNA(Lys) + AMP + diphosphate</text>
        <dbReference type="Rhea" id="RHEA:20792"/>
        <dbReference type="Rhea" id="RHEA-COMP:9696"/>
        <dbReference type="Rhea" id="RHEA-COMP:9697"/>
        <dbReference type="ChEBI" id="CHEBI:30616"/>
        <dbReference type="ChEBI" id="CHEBI:32551"/>
        <dbReference type="ChEBI" id="CHEBI:33019"/>
        <dbReference type="ChEBI" id="CHEBI:78442"/>
        <dbReference type="ChEBI" id="CHEBI:78529"/>
        <dbReference type="ChEBI" id="CHEBI:456215"/>
        <dbReference type="EC" id="6.1.1.6"/>
    </reaction>
</comment>
<dbReference type="RefSeq" id="WP_135070063.1">
    <property type="nucleotide sequence ID" value="NZ_SPSB01000001.1"/>
</dbReference>
<name>A0A4Y9R080_9BACT</name>
<dbReference type="InterPro" id="IPR004364">
    <property type="entry name" value="Aa-tRNA-synt_II"/>
</dbReference>
<evidence type="ECO:0000256" key="13">
    <source>
        <dbReference type="RuleBase" id="RU000336"/>
    </source>
</evidence>
<dbReference type="SUPFAM" id="SSF50249">
    <property type="entry name" value="Nucleic acid-binding proteins"/>
    <property type="match status" value="1"/>
</dbReference>
<evidence type="ECO:0000313" key="15">
    <source>
        <dbReference type="EMBL" id="TFV97438.1"/>
    </source>
</evidence>
<evidence type="ECO:0000256" key="8">
    <source>
        <dbReference type="ARBA" id="ARBA00022842"/>
    </source>
</evidence>
<evidence type="ECO:0000256" key="12">
    <source>
        <dbReference type="HAMAP-Rule" id="MF_00252"/>
    </source>
</evidence>
<reference evidence="15 16" key="1">
    <citation type="submission" date="2019-03" db="EMBL/GenBank/DDBJ databases">
        <title>Algoriphagus sp. nov, a new strain isolated from root system soil of mangrove plant Kandelia.</title>
        <authorList>
            <person name="Yin Q."/>
            <person name="Wang K."/>
            <person name="Song Z."/>
        </authorList>
    </citation>
    <scope>NUCLEOTIDE SEQUENCE [LARGE SCALE GENOMIC DNA]</scope>
    <source>
        <strain evidence="15 16">XY-J91</strain>
    </source>
</reference>
<comment type="subcellular location">
    <subcellularLocation>
        <location evidence="1 12">Cytoplasm</location>
    </subcellularLocation>
</comment>
<dbReference type="InterPro" id="IPR018149">
    <property type="entry name" value="Lys-tRNA-synth_II_C"/>
</dbReference>
<keyword evidence="9 12" id="KW-0648">Protein biosynthesis</keyword>
<dbReference type="PANTHER" id="PTHR42918:SF15">
    <property type="entry name" value="LYSINE--TRNA LIGASE, CHLOROPLASTIC_MITOCHONDRIAL"/>
    <property type="match status" value="1"/>
</dbReference>
<evidence type="ECO:0000313" key="16">
    <source>
        <dbReference type="Proteomes" id="UP000297647"/>
    </source>
</evidence>
<evidence type="ECO:0000256" key="9">
    <source>
        <dbReference type="ARBA" id="ARBA00022917"/>
    </source>
</evidence>
<dbReference type="InterPro" id="IPR002313">
    <property type="entry name" value="Lys-tRNA-ligase_II"/>
</dbReference>
<dbReference type="InterPro" id="IPR004365">
    <property type="entry name" value="NA-bd_OB_tRNA"/>
</dbReference>
<evidence type="ECO:0000256" key="3">
    <source>
        <dbReference type="ARBA" id="ARBA00022490"/>
    </source>
</evidence>
<dbReference type="HAMAP" id="MF_00252">
    <property type="entry name" value="Lys_tRNA_synth_class2"/>
    <property type="match status" value="1"/>
</dbReference>
<keyword evidence="16" id="KW-1185">Reference proteome</keyword>
<evidence type="ECO:0000256" key="10">
    <source>
        <dbReference type="ARBA" id="ARBA00023146"/>
    </source>
</evidence>
<evidence type="ECO:0000259" key="14">
    <source>
        <dbReference type="PROSITE" id="PS50862"/>
    </source>
</evidence>
<dbReference type="FunFam" id="3.30.930.10:FF:000238">
    <property type="entry name" value="Lysine--tRNA ligase"/>
    <property type="match status" value="1"/>
</dbReference>
<dbReference type="PRINTS" id="PR00982">
    <property type="entry name" value="TRNASYNTHLYS"/>
</dbReference>
<sequence length="568" mass="65217">MQVLSEQEIERRKDREELMRLGINPYPAEAFPINVTAEDIHRNYENRKNDYKNISIAGRLMSRRIMGSASFAEIQDSTGRLQIYVRRDDICPEDDKTLYNTVFKKLLGIGDFIGVKGYIFTTQTGEISLHVTELKVLSKAVKPLPVVKRDEEGNVYDGFTDPELRYRQRYVDLTVNPEIKQTFITRSKIISTMRRYFDDHGWLEVETPILQAVHGGAAARPFQTHHNTLDMPLFLRIANELYLKRLIVGGFDGVYEFGKMFRNEGMDRTHNPEFTSMEIYVAYKDYVWMMEMVEELLEQVTIAIHGDTKVKVGENEIDFAGPYRRLTMFDSIKEYAGVDVSQMNEGELREVCKKLAIEVDDSMGKGKLIDEIFGAKVEAHLIQPTYIIDYPIEMTPLAKKHRTEPGLVERFELFVNGKEIANAYSELNDPIDQRERFEDQLKLAERGDDEAMAMDEDFLRALEYGMPPTSGLGIGIDRLTMLMTNNSTIQEVLFFPQMRPEKKAVELTEEEKIIFDLLSKNHPANLLEVKEQAGLSNKKWDVSMKGLTKKGVAKVTKEGETLIVDLVD</sequence>
<dbReference type="FunFam" id="2.40.50.140:FF:000024">
    <property type="entry name" value="Lysine--tRNA ligase"/>
    <property type="match status" value="1"/>
</dbReference>
<dbReference type="Proteomes" id="UP000297647">
    <property type="component" value="Unassembled WGS sequence"/>
</dbReference>
<comment type="cofactor">
    <cofactor evidence="12 13">
        <name>Mg(2+)</name>
        <dbReference type="ChEBI" id="CHEBI:18420"/>
    </cofactor>
    <text evidence="12 13">Binds 3 Mg(2+) ions per subunit.</text>
</comment>
<accession>A0A4Y9R080</accession>
<dbReference type="GO" id="GO:0000287">
    <property type="term" value="F:magnesium ion binding"/>
    <property type="evidence" value="ECO:0007669"/>
    <property type="project" value="UniProtKB-UniRule"/>
</dbReference>
<feature type="binding site" evidence="12">
    <location>
        <position position="419"/>
    </location>
    <ligand>
        <name>Mg(2+)</name>
        <dbReference type="ChEBI" id="CHEBI:18420"/>
        <label>2</label>
    </ligand>
</feature>
<feature type="binding site" evidence="12">
    <location>
        <position position="419"/>
    </location>
    <ligand>
        <name>Mg(2+)</name>
        <dbReference type="ChEBI" id="CHEBI:18420"/>
        <label>1</label>
    </ligand>
</feature>
<dbReference type="CDD" id="cd00775">
    <property type="entry name" value="LysRS_core"/>
    <property type="match status" value="1"/>
</dbReference>
<comment type="similarity">
    <text evidence="2 12">Belongs to the class-II aminoacyl-tRNA synthetase family.</text>
</comment>
<keyword evidence="7 12" id="KW-0067">ATP-binding</keyword>
<dbReference type="AlphaFoldDB" id="A0A4Y9R080"/>
<dbReference type="Gene3D" id="3.30.930.10">
    <property type="entry name" value="Bira Bifunctional Protein, Domain 2"/>
    <property type="match status" value="1"/>
</dbReference>
<dbReference type="CDD" id="cd04322">
    <property type="entry name" value="LysRS_N"/>
    <property type="match status" value="1"/>
</dbReference>
<feature type="domain" description="Aminoacyl-transfer RNA synthetases class-II family profile" evidence="14">
    <location>
        <begin position="186"/>
        <end position="500"/>
    </location>
</feature>
<dbReference type="Pfam" id="PF01336">
    <property type="entry name" value="tRNA_anti-codon"/>
    <property type="match status" value="1"/>
</dbReference>
<comment type="subunit">
    <text evidence="12">Homodimer.</text>
</comment>
<dbReference type="GO" id="GO:0004824">
    <property type="term" value="F:lysine-tRNA ligase activity"/>
    <property type="evidence" value="ECO:0007669"/>
    <property type="project" value="UniProtKB-UniRule"/>
</dbReference>
<dbReference type="EC" id="6.1.1.6" evidence="12"/>
<dbReference type="InterPro" id="IPR045864">
    <property type="entry name" value="aa-tRNA-synth_II/BPL/LPL"/>
</dbReference>
<evidence type="ECO:0000256" key="5">
    <source>
        <dbReference type="ARBA" id="ARBA00022723"/>
    </source>
</evidence>
<evidence type="ECO:0000256" key="2">
    <source>
        <dbReference type="ARBA" id="ARBA00008226"/>
    </source>
</evidence>
<dbReference type="InterPro" id="IPR006195">
    <property type="entry name" value="aa-tRNA-synth_II"/>
</dbReference>
<dbReference type="GO" id="GO:0006430">
    <property type="term" value="P:lysyl-tRNA aminoacylation"/>
    <property type="evidence" value="ECO:0007669"/>
    <property type="project" value="UniProtKB-UniRule"/>
</dbReference>
<keyword evidence="5 12" id="KW-0479">Metal-binding</keyword>
<dbReference type="InterPro" id="IPR044136">
    <property type="entry name" value="Lys-tRNA-ligase_II_N"/>
</dbReference>
<dbReference type="PROSITE" id="PS50862">
    <property type="entry name" value="AA_TRNA_LIGASE_II"/>
    <property type="match status" value="1"/>
</dbReference>
<keyword evidence="10 12" id="KW-0030">Aminoacyl-tRNA synthetase</keyword>
<evidence type="ECO:0000256" key="7">
    <source>
        <dbReference type="ARBA" id="ARBA00022840"/>
    </source>
</evidence>
<keyword evidence="6 12" id="KW-0547">Nucleotide-binding</keyword>
<dbReference type="Gene3D" id="2.40.50.140">
    <property type="entry name" value="Nucleic acid-binding proteins"/>
    <property type="match status" value="1"/>
</dbReference>
<dbReference type="OrthoDB" id="9801152at2"/>
<comment type="caution">
    <text evidence="15">The sequence shown here is derived from an EMBL/GenBank/DDBJ whole genome shotgun (WGS) entry which is preliminary data.</text>
</comment>
<evidence type="ECO:0000256" key="4">
    <source>
        <dbReference type="ARBA" id="ARBA00022598"/>
    </source>
</evidence>
<dbReference type="GO" id="GO:0000049">
    <property type="term" value="F:tRNA binding"/>
    <property type="evidence" value="ECO:0007669"/>
    <property type="project" value="TreeGrafter"/>
</dbReference>
<keyword evidence="8 12" id="KW-0460">Magnesium</keyword>
<dbReference type="SUPFAM" id="SSF55681">
    <property type="entry name" value="Class II aaRS and biotin synthetases"/>
    <property type="match status" value="1"/>
</dbReference>
<dbReference type="Pfam" id="PF00152">
    <property type="entry name" value="tRNA-synt_2"/>
    <property type="match status" value="1"/>
</dbReference>
<protein>
    <recommendedName>
        <fullName evidence="12">Lysine--tRNA ligase</fullName>
        <ecNumber evidence="12">6.1.1.6</ecNumber>
    </recommendedName>
    <alternativeName>
        <fullName evidence="12">Lysyl-tRNA synthetase</fullName>
        <shortName evidence="12">LysRS</shortName>
    </alternativeName>
</protein>
<dbReference type="PANTHER" id="PTHR42918">
    <property type="entry name" value="LYSYL-TRNA SYNTHETASE"/>
    <property type="match status" value="1"/>
</dbReference>
<feature type="binding site" evidence="12">
    <location>
        <position position="412"/>
    </location>
    <ligand>
        <name>Mg(2+)</name>
        <dbReference type="ChEBI" id="CHEBI:18420"/>
        <label>1</label>
    </ligand>
</feature>
<evidence type="ECO:0000256" key="6">
    <source>
        <dbReference type="ARBA" id="ARBA00022741"/>
    </source>
</evidence>
<evidence type="ECO:0000256" key="11">
    <source>
        <dbReference type="ARBA" id="ARBA00048573"/>
    </source>
</evidence>
<organism evidence="15 16">
    <name type="scientific">Algoriphagus kandeliae</name>
    <dbReference type="NCBI Taxonomy" id="2562278"/>
    <lineage>
        <taxon>Bacteria</taxon>
        <taxon>Pseudomonadati</taxon>
        <taxon>Bacteroidota</taxon>
        <taxon>Cytophagia</taxon>
        <taxon>Cytophagales</taxon>
        <taxon>Cyclobacteriaceae</taxon>
        <taxon>Algoriphagus</taxon>
    </lineage>
</organism>
<dbReference type="NCBIfam" id="TIGR00499">
    <property type="entry name" value="lysS_bact"/>
    <property type="match status" value="1"/>
</dbReference>
<proteinExistence type="inferred from homology"/>
<gene>
    <name evidence="12 15" type="primary">lysS</name>
    <name evidence="15" type="ORF">E4S40_01920</name>
</gene>